<keyword evidence="2 3" id="KW-0539">Nucleus</keyword>
<dbReference type="InterPro" id="IPR030456">
    <property type="entry name" value="TF_fork_head_CS_2"/>
</dbReference>
<feature type="domain" description="Fork-head" evidence="5">
    <location>
        <begin position="91"/>
        <end position="186"/>
    </location>
</feature>
<evidence type="ECO:0000256" key="4">
    <source>
        <dbReference type="SAM" id="MobiDB-lite"/>
    </source>
</evidence>
<keyword evidence="6" id="KW-1185">Reference proteome</keyword>
<feature type="region of interest" description="Disordered" evidence="4">
    <location>
        <begin position="65"/>
        <end position="87"/>
    </location>
</feature>
<dbReference type="PANTHER" id="PTHR11829">
    <property type="entry name" value="FORKHEAD BOX PROTEIN"/>
    <property type="match status" value="1"/>
</dbReference>
<evidence type="ECO:0000256" key="2">
    <source>
        <dbReference type="ARBA" id="ARBA00023242"/>
    </source>
</evidence>
<dbReference type="PROSITE" id="PS00657">
    <property type="entry name" value="FORK_HEAD_1"/>
    <property type="match status" value="1"/>
</dbReference>
<gene>
    <name evidence="7" type="primary">foxQ1</name>
</gene>
<feature type="compositionally biased region" description="Polar residues" evidence="4">
    <location>
        <begin position="391"/>
        <end position="405"/>
    </location>
</feature>
<dbReference type="InterPro" id="IPR036388">
    <property type="entry name" value="WH-like_DNA-bd_sf"/>
</dbReference>
<dbReference type="InterPro" id="IPR050211">
    <property type="entry name" value="FOX_domain-containing"/>
</dbReference>
<dbReference type="PROSITE" id="PS00658">
    <property type="entry name" value="FORK_HEAD_2"/>
    <property type="match status" value="1"/>
</dbReference>
<name>A0ABM0GM75_SACKO</name>
<evidence type="ECO:0000313" key="7">
    <source>
        <dbReference type="RefSeq" id="XP_002733006.1"/>
    </source>
</evidence>
<reference evidence="7" key="1">
    <citation type="submission" date="2025-08" db="UniProtKB">
        <authorList>
            <consortium name="RefSeq"/>
        </authorList>
    </citation>
    <scope>IDENTIFICATION</scope>
    <source>
        <tissue evidence="7">Testes</tissue>
    </source>
</reference>
<dbReference type="PRINTS" id="PR00053">
    <property type="entry name" value="FORKHEAD"/>
</dbReference>
<dbReference type="PROSITE" id="PS50039">
    <property type="entry name" value="FORK_HEAD_3"/>
    <property type="match status" value="1"/>
</dbReference>
<feature type="compositionally biased region" description="Low complexity" evidence="4">
    <location>
        <begin position="65"/>
        <end position="82"/>
    </location>
</feature>
<accession>A0ABM0GM75</accession>
<proteinExistence type="predicted"/>
<dbReference type="InterPro" id="IPR018122">
    <property type="entry name" value="TF_fork_head_CS_1"/>
</dbReference>
<dbReference type="Gene3D" id="1.10.10.10">
    <property type="entry name" value="Winged helix-like DNA-binding domain superfamily/Winged helix DNA-binding domain"/>
    <property type="match status" value="1"/>
</dbReference>
<protein>
    <submittedName>
        <fullName evidence="7">Forkhead box protein I1c</fullName>
    </submittedName>
</protein>
<dbReference type="Pfam" id="PF00250">
    <property type="entry name" value="Forkhead"/>
    <property type="match status" value="1"/>
</dbReference>
<keyword evidence="1 3" id="KW-0238">DNA-binding</keyword>
<evidence type="ECO:0000313" key="6">
    <source>
        <dbReference type="Proteomes" id="UP000694865"/>
    </source>
</evidence>
<sequence>MPETADPSTIIVPSRSVVASSENENIILKMDLSDNEHSIKDELSYRSDDQSHEDNLMEDRNIENTISTSTTTTTTTSGNSSGKATYHRHPKPPLSYIALIAAAIQESPTRKLTLAEINDYLMKKYPFFRGSYTGWRNSVRHNLSLNECFTKVLRDPSRPWGKDNYWTINCNSEYTFADGVFRRRRKRINRKKSKKSKEIGLTGHHIAVAGEKKFNSPFAIDNILGKSSDDETHLLHTVAVSAPSHWHNGFSTVNGIEHQRLILQQQQQQHLYERKLLGYPVPSTGLHAFSPVAVAATAHHAIIPAYYQSLLQSGYRYPAMEALQQHVRAHSHISGTTHQLHSHQATQASVAVKPSTAAIVYSTMMPEDLRVSSRHQRDGASSQTRRAEPSLRQSTSSFSVENLIS</sequence>
<evidence type="ECO:0000256" key="3">
    <source>
        <dbReference type="PROSITE-ProRule" id="PRU00089"/>
    </source>
</evidence>
<dbReference type="InterPro" id="IPR047518">
    <property type="entry name" value="FH_FOXQ1"/>
</dbReference>
<organism evidence="6 7">
    <name type="scientific">Saccoglossus kowalevskii</name>
    <name type="common">Acorn worm</name>
    <dbReference type="NCBI Taxonomy" id="10224"/>
    <lineage>
        <taxon>Eukaryota</taxon>
        <taxon>Metazoa</taxon>
        <taxon>Hemichordata</taxon>
        <taxon>Enteropneusta</taxon>
        <taxon>Harrimaniidae</taxon>
        <taxon>Saccoglossus</taxon>
    </lineage>
</organism>
<dbReference type="GeneID" id="100328992"/>
<evidence type="ECO:0000259" key="5">
    <source>
        <dbReference type="PROSITE" id="PS50039"/>
    </source>
</evidence>
<dbReference type="CDD" id="cd20034">
    <property type="entry name" value="FH_FOXQ1-like"/>
    <property type="match status" value="1"/>
</dbReference>
<comment type="subcellular location">
    <subcellularLocation>
        <location evidence="3">Nucleus</location>
    </subcellularLocation>
</comment>
<dbReference type="RefSeq" id="XP_002733006.1">
    <property type="nucleotide sequence ID" value="XM_002732960.2"/>
</dbReference>
<dbReference type="InterPro" id="IPR001766">
    <property type="entry name" value="Fork_head_dom"/>
</dbReference>
<evidence type="ECO:0000256" key="1">
    <source>
        <dbReference type="ARBA" id="ARBA00023125"/>
    </source>
</evidence>
<feature type="compositionally biased region" description="Basic and acidic residues" evidence="4">
    <location>
        <begin position="369"/>
        <end position="378"/>
    </location>
</feature>
<dbReference type="InterPro" id="IPR036390">
    <property type="entry name" value="WH_DNA-bd_sf"/>
</dbReference>
<dbReference type="Proteomes" id="UP000694865">
    <property type="component" value="Unplaced"/>
</dbReference>
<dbReference type="SMART" id="SM00339">
    <property type="entry name" value="FH"/>
    <property type="match status" value="1"/>
</dbReference>
<feature type="region of interest" description="Disordered" evidence="4">
    <location>
        <begin position="369"/>
        <end position="405"/>
    </location>
</feature>
<dbReference type="SUPFAM" id="SSF46785">
    <property type="entry name" value="Winged helix' DNA-binding domain"/>
    <property type="match status" value="1"/>
</dbReference>
<feature type="DNA-binding region" description="Fork-head" evidence="3">
    <location>
        <begin position="91"/>
        <end position="186"/>
    </location>
</feature>
<dbReference type="PANTHER" id="PTHR11829:SF206">
    <property type="entry name" value="FORKHEAD BOX PROTEIN Q1"/>
    <property type="match status" value="1"/>
</dbReference>